<evidence type="ECO:0000313" key="1">
    <source>
        <dbReference type="EMBL" id="THH32810.1"/>
    </source>
</evidence>
<keyword evidence="2" id="KW-1185">Reference proteome</keyword>
<dbReference type="AlphaFoldDB" id="A0A4S4NA27"/>
<organism evidence="1 2">
    <name type="scientific">Antrodiella citrinella</name>
    <dbReference type="NCBI Taxonomy" id="2447956"/>
    <lineage>
        <taxon>Eukaryota</taxon>
        <taxon>Fungi</taxon>
        <taxon>Dikarya</taxon>
        <taxon>Basidiomycota</taxon>
        <taxon>Agaricomycotina</taxon>
        <taxon>Agaricomycetes</taxon>
        <taxon>Polyporales</taxon>
        <taxon>Steccherinaceae</taxon>
        <taxon>Antrodiella</taxon>
    </lineage>
</organism>
<proteinExistence type="predicted"/>
<comment type="caution">
    <text evidence="1">The sequence shown here is derived from an EMBL/GenBank/DDBJ whole genome shotgun (WGS) entry which is preliminary data.</text>
</comment>
<reference evidence="1 2" key="1">
    <citation type="submission" date="2019-02" db="EMBL/GenBank/DDBJ databases">
        <title>Genome sequencing of the rare red list fungi Antrodiella citrinella (Flaviporus citrinellus).</title>
        <authorList>
            <person name="Buettner E."/>
            <person name="Kellner H."/>
        </authorList>
    </citation>
    <scope>NUCLEOTIDE SEQUENCE [LARGE SCALE GENOMIC DNA]</scope>
    <source>
        <strain evidence="1 2">DSM 108506</strain>
    </source>
</reference>
<dbReference type="EMBL" id="SGPM01000015">
    <property type="protein sequence ID" value="THH32810.1"/>
    <property type="molecule type" value="Genomic_DNA"/>
</dbReference>
<sequence>MFFFKRKTACPAPTPILIDLLPDGWPPEFHSAPFSLIGAPVLVEVERGRDPTQFARISLEDAAKREDVKYRAEGFEMEVVRV</sequence>
<gene>
    <name evidence="1" type="ORF">EUX98_g1399</name>
</gene>
<evidence type="ECO:0000313" key="2">
    <source>
        <dbReference type="Proteomes" id="UP000308730"/>
    </source>
</evidence>
<protein>
    <submittedName>
        <fullName evidence="1">Uncharacterized protein</fullName>
    </submittedName>
</protein>
<dbReference type="Proteomes" id="UP000308730">
    <property type="component" value="Unassembled WGS sequence"/>
</dbReference>
<accession>A0A4S4NA27</accession>
<name>A0A4S4NA27_9APHY</name>